<sequence>MKPKISKLDFESTYDKICDFINITPTIHAVNLSNITENDVYVKLENLQKAGSFKLRGALAKILSIDEKVLAKGIVAASAGNHSQGVAYAAKMLGIEKMTTIVMPENAPNAKIKGTKKYGVEVILHGKFFDDANNKAIEIANETGKALVHAFNDLDIIKGQGTIGIEILEAVKDLEYIFIPVGGGGLCSGIGQYVKLVNPNCKIIAVESANVPSYFEARNLKQPILIKGKTSIADGIAVKETGNLTFEILQDVVDDVVLVSEEEIAQAILLLFEHCRIVAEGAGATAIAAVLFNKLALKNKKIMCVLSGGNIDVTSFLNITNRALIDLHRRVVLQIKAAIDKNNLANITTIISHNKVQIHSIFQSQQENYLKINEETYHVCVDINDPQELISIINQIKEKGFVLNNESYLKAIL</sequence>
<evidence type="ECO:0000256" key="6">
    <source>
        <dbReference type="ARBA" id="ARBA00023239"/>
    </source>
</evidence>
<evidence type="ECO:0000259" key="9">
    <source>
        <dbReference type="Pfam" id="PF00291"/>
    </source>
</evidence>
<keyword evidence="5" id="KW-0663">Pyridoxal phosphate</keyword>
<name>A0A2K9BU35_9MOLU</name>
<evidence type="ECO:0000313" key="10">
    <source>
        <dbReference type="EMBL" id="AUF83230.1"/>
    </source>
</evidence>
<dbReference type="KEGG" id="msyr:CXP39_00195"/>
<dbReference type="AlphaFoldDB" id="A0A2K9BU35"/>
<dbReference type="Pfam" id="PF00291">
    <property type="entry name" value="PALP"/>
    <property type="match status" value="1"/>
</dbReference>
<keyword evidence="11" id="KW-1185">Reference proteome</keyword>
<protein>
    <recommendedName>
        <fullName evidence="4">threonine ammonia-lyase</fullName>
        <ecNumber evidence="4">4.3.1.19</ecNumber>
    </recommendedName>
    <alternativeName>
        <fullName evidence="8">Threonine deaminase</fullName>
    </alternativeName>
</protein>
<evidence type="ECO:0000256" key="5">
    <source>
        <dbReference type="ARBA" id="ARBA00022898"/>
    </source>
</evidence>
<dbReference type="EMBL" id="CP025257">
    <property type="protein sequence ID" value="AUF83230.1"/>
    <property type="molecule type" value="Genomic_DNA"/>
</dbReference>
<accession>A0A2K9BU35</accession>
<evidence type="ECO:0000256" key="8">
    <source>
        <dbReference type="ARBA" id="ARBA00031427"/>
    </source>
</evidence>
<dbReference type="PANTHER" id="PTHR48078:SF6">
    <property type="entry name" value="L-THREONINE DEHYDRATASE CATABOLIC TDCB"/>
    <property type="match status" value="1"/>
</dbReference>
<dbReference type="InterPro" id="IPR050147">
    <property type="entry name" value="Ser/Thr_Dehydratase"/>
</dbReference>
<organism evidence="10 11">
    <name type="scientific">Mesoplasma syrphidae</name>
    <dbReference type="NCBI Taxonomy" id="225999"/>
    <lineage>
        <taxon>Bacteria</taxon>
        <taxon>Bacillati</taxon>
        <taxon>Mycoplasmatota</taxon>
        <taxon>Mollicutes</taxon>
        <taxon>Entomoplasmatales</taxon>
        <taxon>Entomoplasmataceae</taxon>
        <taxon>Mesoplasma</taxon>
    </lineage>
</organism>
<dbReference type="EC" id="4.3.1.19" evidence="4"/>
<evidence type="ECO:0000256" key="2">
    <source>
        <dbReference type="ARBA" id="ARBA00001933"/>
    </source>
</evidence>
<dbReference type="FunFam" id="3.40.50.1100:FF:000005">
    <property type="entry name" value="Threonine dehydratase catabolic"/>
    <property type="match status" value="1"/>
</dbReference>
<dbReference type="SUPFAM" id="SSF53686">
    <property type="entry name" value="Tryptophan synthase beta subunit-like PLP-dependent enzymes"/>
    <property type="match status" value="1"/>
</dbReference>
<dbReference type="NCBIfam" id="TIGR01127">
    <property type="entry name" value="ilvA_1Cterm"/>
    <property type="match status" value="1"/>
</dbReference>
<dbReference type="InterPro" id="IPR001926">
    <property type="entry name" value="TrpB-like_PALP"/>
</dbReference>
<dbReference type="Proteomes" id="UP000233419">
    <property type="component" value="Chromosome"/>
</dbReference>
<dbReference type="Gene3D" id="3.40.50.1100">
    <property type="match status" value="2"/>
</dbReference>
<gene>
    <name evidence="10" type="primary">ilvA</name>
    <name evidence="10" type="ORF">CXP39_00195</name>
</gene>
<evidence type="ECO:0000313" key="11">
    <source>
        <dbReference type="Proteomes" id="UP000233419"/>
    </source>
</evidence>
<proteinExistence type="inferred from homology"/>
<dbReference type="InterPro" id="IPR036052">
    <property type="entry name" value="TrpB-like_PALP_sf"/>
</dbReference>
<reference evidence="10 11" key="1">
    <citation type="submission" date="2017-12" db="EMBL/GenBank/DDBJ databases">
        <title>Mesoplasma syrphidae YJS, Complete Genome.</title>
        <authorList>
            <person name="Knight T.F."/>
            <person name="Citino T."/>
            <person name="Rubinstein R."/>
            <person name="Neuschaefer Z."/>
        </authorList>
    </citation>
    <scope>NUCLEOTIDE SEQUENCE [LARGE SCALE GENOMIC DNA]</scope>
    <source>
        <strain evidence="10 11">YJS</strain>
    </source>
</reference>
<dbReference type="OrthoDB" id="9811476at2"/>
<dbReference type="InterPro" id="IPR005789">
    <property type="entry name" value="Thr_deHydtase_catblc"/>
</dbReference>
<feature type="domain" description="Tryptophan synthase beta chain-like PALP" evidence="9">
    <location>
        <begin position="19"/>
        <end position="308"/>
    </location>
</feature>
<dbReference type="GO" id="GO:0009097">
    <property type="term" value="P:isoleucine biosynthetic process"/>
    <property type="evidence" value="ECO:0007669"/>
    <property type="project" value="TreeGrafter"/>
</dbReference>
<comment type="similarity">
    <text evidence="3">Belongs to the serine/threonine dehydratase family.</text>
</comment>
<comment type="function">
    <text evidence="7">Catalyzes the anaerobic formation of alpha-ketobutyrate and ammonia from threonine in a two-step reaction. The first step involved a dehydration of threonine and a production of enamine intermediates (aminocrotonate), which tautomerizes to its imine form (iminobutyrate). Both intermediates are unstable and short-lived. The second step is the nonenzymatic hydrolysis of the enamine/imine intermediates to form 2-ketobutyrate and free ammonia. In the low water environment of the cell, the second step is accelerated by RidA.</text>
</comment>
<dbReference type="RefSeq" id="WP_027048336.1">
    <property type="nucleotide sequence ID" value="NZ_CP025257.1"/>
</dbReference>
<dbReference type="FunFam" id="3.40.50.1100:FF:000007">
    <property type="entry name" value="L-threonine dehydratase catabolic TdcB"/>
    <property type="match status" value="1"/>
</dbReference>
<dbReference type="GO" id="GO:0003941">
    <property type="term" value="F:L-serine ammonia-lyase activity"/>
    <property type="evidence" value="ECO:0007669"/>
    <property type="project" value="TreeGrafter"/>
</dbReference>
<dbReference type="GO" id="GO:0004794">
    <property type="term" value="F:threonine deaminase activity"/>
    <property type="evidence" value="ECO:0007669"/>
    <property type="project" value="UniProtKB-EC"/>
</dbReference>
<dbReference type="GO" id="GO:0006565">
    <property type="term" value="P:L-serine catabolic process"/>
    <property type="evidence" value="ECO:0007669"/>
    <property type="project" value="TreeGrafter"/>
</dbReference>
<dbReference type="PANTHER" id="PTHR48078">
    <property type="entry name" value="THREONINE DEHYDRATASE, MITOCHONDRIAL-RELATED"/>
    <property type="match status" value="1"/>
</dbReference>
<evidence type="ECO:0000256" key="1">
    <source>
        <dbReference type="ARBA" id="ARBA00001274"/>
    </source>
</evidence>
<dbReference type="GO" id="GO:0006567">
    <property type="term" value="P:L-threonine catabolic process"/>
    <property type="evidence" value="ECO:0007669"/>
    <property type="project" value="InterPro"/>
</dbReference>
<comment type="cofactor">
    <cofactor evidence="2">
        <name>pyridoxal 5'-phosphate</name>
        <dbReference type="ChEBI" id="CHEBI:597326"/>
    </cofactor>
</comment>
<comment type="catalytic activity">
    <reaction evidence="1">
        <text>L-threonine = 2-oxobutanoate + NH4(+)</text>
        <dbReference type="Rhea" id="RHEA:22108"/>
        <dbReference type="ChEBI" id="CHEBI:16763"/>
        <dbReference type="ChEBI" id="CHEBI:28938"/>
        <dbReference type="ChEBI" id="CHEBI:57926"/>
        <dbReference type="EC" id="4.3.1.19"/>
    </reaction>
</comment>
<keyword evidence="6 10" id="KW-0456">Lyase</keyword>
<evidence type="ECO:0000256" key="3">
    <source>
        <dbReference type="ARBA" id="ARBA00010869"/>
    </source>
</evidence>
<evidence type="ECO:0000256" key="4">
    <source>
        <dbReference type="ARBA" id="ARBA00012096"/>
    </source>
</evidence>
<evidence type="ECO:0000256" key="7">
    <source>
        <dbReference type="ARBA" id="ARBA00025527"/>
    </source>
</evidence>
<dbReference type="CDD" id="cd01562">
    <property type="entry name" value="Thr-dehyd"/>
    <property type="match status" value="1"/>
</dbReference>